<dbReference type="SUPFAM" id="SSF55486">
    <property type="entry name" value="Metalloproteases ('zincins'), catalytic domain"/>
    <property type="match status" value="1"/>
</dbReference>
<evidence type="ECO:0000313" key="7">
    <source>
        <dbReference type="EMBL" id="AUX44479.1"/>
    </source>
</evidence>
<dbReference type="GO" id="GO:0006508">
    <property type="term" value="P:proteolysis"/>
    <property type="evidence" value="ECO:0007669"/>
    <property type="project" value="UniProtKB-KW"/>
</dbReference>
<dbReference type="GO" id="GO:0031012">
    <property type="term" value="C:extracellular matrix"/>
    <property type="evidence" value="ECO:0007669"/>
    <property type="project" value="InterPro"/>
</dbReference>
<reference evidence="7 8" key="1">
    <citation type="submission" date="2015-09" db="EMBL/GenBank/DDBJ databases">
        <title>Sorangium comparison.</title>
        <authorList>
            <person name="Zaburannyi N."/>
            <person name="Bunk B."/>
            <person name="Overmann J."/>
            <person name="Mueller R."/>
        </authorList>
    </citation>
    <scope>NUCLEOTIDE SEQUENCE [LARGE SCALE GENOMIC DNA]</scope>
    <source>
        <strain evidence="7 8">So ce26</strain>
    </source>
</reference>
<evidence type="ECO:0000256" key="1">
    <source>
        <dbReference type="ARBA" id="ARBA00022670"/>
    </source>
</evidence>
<name>A0A2L0EZ25_SORCE</name>
<dbReference type="GO" id="GO:0004222">
    <property type="term" value="F:metalloendopeptidase activity"/>
    <property type="evidence" value="ECO:0007669"/>
    <property type="project" value="InterPro"/>
</dbReference>
<evidence type="ECO:0000256" key="5">
    <source>
        <dbReference type="SAM" id="MobiDB-lite"/>
    </source>
</evidence>
<dbReference type="PRINTS" id="PR00138">
    <property type="entry name" value="MATRIXIN"/>
</dbReference>
<dbReference type="Proteomes" id="UP000238348">
    <property type="component" value="Chromosome"/>
</dbReference>
<dbReference type="OrthoDB" id="5516015at2"/>
<keyword evidence="4" id="KW-0862">Zinc</keyword>
<proteinExistence type="predicted"/>
<dbReference type="InterPro" id="IPR021190">
    <property type="entry name" value="Pept_M10A"/>
</dbReference>
<evidence type="ECO:0000256" key="2">
    <source>
        <dbReference type="ARBA" id="ARBA00022723"/>
    </source>
</evidence>
<dbReference type="Pfam" id="PF00413">
    <property type="entry name" value="Peptidase_M10"/>
    <property type="match status" value="1"/>
</dbReference>
<feature type="region of interest" description="Disordered" evidence="5">
    <location>
        <begin position="242"/>
        <end position="262"/>
    </location>
</feature>
<dbReference type="RefSeq" id="WP_104982999.1">
    <property type="nucleotide sequence ID" value="NZ_CP012673.1"/>
</dbReference>
<dbReference type="Gene3D" id="3.40.390.10">
    <property type="entry name" value="Collagenase (Catalytic Domain)"/>
    <property type="match status" value="1"/>
</dbReference>
<evidence type="ECO:0000256" key="4">
    <source>
        <dbReference type="ARBA" id="ARBA00022833"/>
    </source>
</evidence>
<feature type="compositionally biased region" description="Gly residues" evidence="5">
    <location>
        <begin position="242"/>
        <end position="252"/>
    </location>
</feature>
<protein>
    <submittedName>
        <fullName evidence="7">Peptidase M10</fullName>
    </submittedName>
</protein>
<dbReference type="InterPro" id="IPR001818">
    <property type="entry name" value="Pept_M10_metallopeptidase"/>
</dbReference>
<feature type="region of interest" description="Disordered" evidence="5">
    <location>
        <begin position="306"/>
        <end position="330"/>
    </location>
</feature>
<evidence type="ECO:0000256" key="3">
    <source>
        <dbReference type="ARBA" id="ARBA00022801"/>
    </source>
</evidence>
<keyword evidence="1" id="KW-0645">Protease</keyword>
<accession>A0A2L0EZ25</accession>
<keyword evidence="2" id="KW-0479">Metal-binding</keyword>
<evidence type="ECO:0000313" key="8">
    <source>
        <dbReference type="Proteomes" id="UP000238348"/>
    </source>
</evidence>
<keyword evidence="3" id="KW-0378">Hydrolase</keyword>
<organism evidence="7 8">
    <name type="scientific">Sorangium cellulosum</name>
    <name type="common">Polyangium cellulosum</name>
    <dbReference type="NCBI Taxonomy" id="56"/>
    <lineage>
        <taxon>Bacteria</taxon>
        <taxon>Pseudomonadati</taxon>
        <taxon>Myxococcota</taxon>
        <taxon>Polyangia</taxon>
        <taxon>Polyangiales</taxon>
        <taxon>Polyangiaceae</taxon>
        <taxon>Sorangium</taxon>
    </lineage>
</organism>
<evidence type="ECO:0000259" key="6">
    <source>
        <dbReference type="Pfam" id="PF00413"/>
    </source>
</evidence>
<gene>
    <name evidence="7" type="ORF">SOCE26_059430</name>
</gene>
<dbReference type="AlphaFoldDB" id="A0A2L0EZ25"/>
<dbReference type="EMBL" id="CP012673">
    <property type="protein sequence ID" value="AUX44479.1"/>
    <property type="molecule type" value="Genomic_DNA"/>
</dbReference>
<dbReference type="GO" id="GO:0008270">
    <property type="term" value="F:zinc ion binding"/>
    <property type="evidence" value="ECO:0007669"/>
    <property type="project" value="InterPro"/>
</dbReference>
<dbReference type="InterPro" id="IPR024079">
    <property type="entry name" value="MetalloPept_cat_dom_sf"/>
</dbReference>
<sequence length="349" mass="35399">MTKGATAVLARAAALAQRTSPAAGAARRPPALAALLAALALLAGSREAGAWSPLDFEVVPRWGELPVRYHINQKTIPAEVSGFAVAGIEAGFAAWSSPPCTAWATRLLGDTDDTYDFDDGKNVFHWISDGWPAALGDADVILAITMPVWDPDDVIDDADTVFNNVGFCWNDGGDGGCLDVQSLATHEQGHFLGLGHTNVRGATMVVSYPGGVSPRSLEDDDLDGVCALYPASGEPIASATAGAGGGAGGAGAGADEAPAGGAGGDAEDDAGCACAAAGRLPDAGGALLGPALAALAALPWRRRRRRRAAAGSTREGALYNPAQSGQTCRHARAEPCSVRRGGRACPPLP</sequence>
<feature type="domain" description="Peptidase M10 metallopeptidase" evidence="6">
    <location>
        <begin position="175"/>
        <end position="229"/>
    </location>
</feature>